<reference evidence="1 2" key="1">
    <citation type="submission" date="2013-07" db="EMBL/GenBank/DDBJ databases">
        <authorList>
            <consortium name="DOE Joint Genome Institute"/>
            <person name="Reeve W."/>
            <person name="Huntemann M."/>
            <person name="Han J."/>
            <person name="Chen A."/>
            <person name="Kyrpides N."/>
            <person name="Mavromatis K."/>
            <person name="Markowitz V."/>
            <person name="Palaniappan K."/>
            <person name="Ivanova N."/>
            <person name="Schaumberg A."/>
            <person name="Pati A."/>
            <person name="Liolios K."/>
            <person name="Nordberg H.P."/>
            <person name="Cantor M.N."/>
            <person name="Hua S.X."/>
            <person name="Woyke T."/>
        </authorList>
    </citation>
    <scope>NUCLEOTIDE SEQUENCE [LARGE SCALE GENOMIC DNA]</scope>
    <source>
        <strain evidence="1 2">DSM 43889</strain>
    </source>
</reference>
<dbReference type="Proteomes" id="UP000791080">
    <property type="component" value="Unassembled WGS sequence"/>
</dbReference>
<organism evidence="1 2">
    <name type="scientific">Actinoalloteichus caeruleus DSM 43889</name>
    <dbReference type="NCBI Taxonomy" id="1120930"/>
    <lineage>
        <taxon>Bacteria</taxon>
        <taxon>Bacillati</taxon>
        <taxon>Actinomycetota</taxon>
        <taxon>Actinomycetes</taxon>
        <taxon>Pseudonocardiales</taxon>
        <taxon>Pseudonocardiaceae</taxon>
        <taxon>Actinoalloteichus</taxon>
        <taxon>Actinoalloteichus cyanogriseus</taxon>
    </lineage>
</organism>
<gene>
    <name evidence="1" type="ORF">G443_003961</name>
</gene>
<reference evidence="1 2" key="2">
    <citation type="submission" date="2022-06" db="EMBL/GenBank/DDBJ databases">
        <title>Genomic Encyclopedia of Type Strains, Phase I: the one thousand microbial genomes (KMG-I) project.</title>
        <authorList>
            <person name="Kyrpides N."/>
        </authorList>
    </citation>
    <scope>NUCLEOTIDE SEQUENCE [LARGE SCALE GENOMIC DNA]</scope>
    <source>
        <strain evidence="1 2">DSM 43889</strain>
    </source>
</reference>
<name>A0ABT1JNI2_ACTCY</name>
<dbReference type="RefSeq" id="WP_026419326.1">
    <property type="nucleotide sequence ID" value="NZ_AUBJ02000001.1"/>
</dbReference>
<proteinExistence type="predicted"/>
<accession>A0ABT1JNI2</accession>
<dbReference type="EMBL" id="AUBJ02000001">
    <property type="protein sequence ID" value="MCP2333691.1"/>
    <property type="molecule type" value="Genomic_DNA"/>
</dbReference>
<sequence>MDGFHVYPEQMRQHAARLDGVVQQIGVAQDAATHASISGTTAYGLLCSPIMLPLMGSIEALGHGAIAAAGETVSATSTAITASADTYELLEEGVSRLFAQIAERLEGPSTP</sequence>
<evidence type="ECO:0000313" key="2">
    <source>
        <dbReference type="Proteomes" id="UP000791080"/>
    </source>
</evidence>
<evidence type="ECO:0000313" key="1">
    <source>
        <dbReference type="EMBL" id="MCP2333691.1"/>
    </source>
</evidence>
<protein>
    <submittedName>
        <fullName evidence="1">Excreted virulence factor EspC, type VII ESX diderm</fullName>
    </submittedName>
</protein>
<comment type="caution">
    <text evidence="1">The sequence shown here is derived from an EMBL/GenBank/DDBJ whole genome shotgun (WGS) entry which is preliminary data.</text>
</comment>
<dbReference type="InterPro" id="IPR022536">
    <property type="entry name" value="EspC"/>
</dbReference>
<keyword evidence="2" id="KW-1185">Reference proteome</keyword>
<dbReference type="Pfam" id="PF10824">
    <property type="entry name" value="T7SS_ESX_EspC"/>
    <property type="match status" value="1"/>
</dbReference>